<keyword evidence="4" id="KW-0436">Ligase</keyword>
<dbReference type="GO" id="GO:0043295">
    <property type="term" value="F:glutathione binding"/>
    <property type="evidence" value="ECO:0007669"/>
    <property type="project" value="TreeGrafter"/>
</dbReference>
<feature type="binding site" evidence="10">
    <location>
        <begin position="528"/>
        <end position="531"/>
    </location>
    <ligand>
        <name>ATP</name>
        <dbReference type="ChEBI" id="CHEBI:30616"/>
    </ligand>
</feature>
<feature type="binding site" evidence="10">
    <location>
        <position position="582"/>
    </location>
    <ligand>
        <name>substrate</name>
    </ligand>
</feature>
<proteinExistence type="inferred from homology"/>
<dbReference type="GO" id="GO:0004363">
    <property type="term" value="F:glutathione synthase activity"/>
    <property type="evidence" value="ECO:0007669"/>
    <property type="project" value="UniProtKB-EC"/>
</dbReference>
<keyword evidence="8 10" id="KW-0067">ATP-binding</keyword>
<evidence type="ECO:0000256" key="3">
    <source>
        <dbReference type="ARBA" id="ARBA00012214"/>
    </source>
</evidence>
<feature type="binding site" evidence="10">
    <location>
        <position position="299"/>
    </location>
    <ligand>
        <name>substrate</name>
    </ligand>
</feature>
<keyword evidence="14" id="KW-1185">Reference proteome</keyword>
<accession>A0A836H0V2</accession>
<dbReference type="Pfam" id="PF03917">
    <property type="entry name" value="GSH_synth_ATP"/>
    <property type="match status" value="1"/>
</dbReference>
<feature type="binding site" evidence="10">
    <location>
        <position position="590"/>
    </location>
    <ligand>
        <name>ATP</name>
        <dbReference type="ChEBI" id="CHEBI:30616"/>
    </ligand>
</feature>
<dbReference type="KEGG" id="loi:92360828"/>
<keyword evidence="6 11" id="KW-0479">Metal-binding</keyword>
<dbReference type="GO" id="GO:0046872">
    <property type="term" value="F:metal ion binding"/>
    <property type="evidence" value="ECO:0007669"/>
    <property type="project" value="UniProtKB-KW"/>
</dbReference>
<dbReference type="InterPro" id="IPR014709">
    <property type="entry name" value="Glutathione_synthase_C_euk"/>
</dbReference>
<evidence type="ECO:0000256" key="8">
    <source>
        <dbReference type="ARBA" id="ARBA00022840"/>
    </source>
</evidence>
<gene>
    <name evidence="13" type="ORF">LSCM4_04917</name>
</gene>
<dbReference type="Pfam" id="PF03199">
    <property type="entry name" value="GSH_synthase"/>
    <property type="match status" value="1"/>
</dbReference>
<evidence type="ECO:0000256" key="1">
    <source>
        <dbReference type="ARBA" id="ARBA00004965"/>
    </source>
</evidence>
<comment type="caution">
    <text evidence="13">The sequence shown here is derived from an EMBL/GenBank/DDBJ whole genome shotgun (WGS) entry which is preliminary data.</text>
</comment>
<feature type="domain" description="Glutathione synthase substrate-binding" evidence="12">
    <location>
        <begin position="284"/>
        <end position="407"/>
    </location>
</feature>
<dbReference type="UniPathway" id="UPA00142">
    <property type="reaction ID" value="UER00210"/>
</dbReference>
<organism evidence="13 14">
    <name type="scientific">Leishmania orientalis</name>
    <dbReference type="NCBI Taxonomy" id="2249476"/>
    <lineage>
        <taxon>Eukaryota</taxon>
        <taxon>Discoba</taxon>
        <taxon>Euglenozoa</taxon>
        <taxon>Kinetoplastea</taxon>
        <taxon>Metakinetoplastina</taxon>
        <taxon>Trypanosomatida</taxon>
        <taxon>Trypanosomatidae</taxon>
        <taxon>Leishmaniinae</taxon>
        <taxon>Leishmania</taxon>
    </lineage>
</organism>
<feature type="binding site" evidence="11">
    <location>
        <position position="493"/>
    </location>
    <ligand>
        <name>Mg(2+)</name>
        <dbReference type="ChEBI" id="CHEBI:18420"/>
    </ligand>
</feature>
<dbReference type="InterPro" id="IPR016185">
    <property type="entry name" value="PreATP-grasp_dom_sf"/>
</dbReference>
<reference evidence="14" key="2">
    <citation type="journal article" date="2021" name="Sci. Data">
        <title>Chromosome-scale genome sequencing, assembly and annotation of six genomes from subfamily Leishmaniinae.</title>
        <authorList>
            <person name="Almutairi H."/>
            <person name="Urbaniak M.D."/>
            <person name="Bates M.D."/>
            <person name="Jariyapan N."/>
            <person name="Kwakye-Nuako G."/>
            <person name="Thomaz Soccol V."/>
            <person name="Al-Salem W.S."/>
            <person name="Dillon R.J."/>
            <person name="Bates P.A."/>
            <person name="Gatherer D."/>
        </authorList>
    </citation>
    <scope>NUCLEOTIDE SEQUENCE [LARGE SCALE GENOMIC DNA]</scope>
</reference>
<keyword evidence="9 11" id="KW-0460">Magnesium</keyword>
<dbReference type="Gene3D" id="3.40.50.1760">
    <property type="entry name" value="Glutathione synthase, substrate-binding domain superfamily, eukaryotic"/>
    <property type="match status" value="1"/>
</dbReference>
<evidence type="ECO:0000256" key="10">
    <source>
        <dbReference type="PIRSR" id="PIRSR001558-1"/>
    </source>
</evidence>
<dbReference type="EMBL" id="JAFHLR010000014">
    <property type="protein sequence ID" value="KAG5483764.1"/>
    <property type="molecule type" value="Genomic_DNA"/>
</dbReference>
<dbReference type="SUPFAM" id="SSF52440">
    <property type="entry name" value="PreATP-grasp domain"/>
    <property type="match status" value="1"/>
</dbReference>
<dbReference type="InterPro" id="IPR004887">
    <property type="entry name" value="GSH_synth_subst-bd"/>
</dbReference>
<sequence>MAATTAAAVANDVLEGLPSEEELTAKCLQLGLYVRQPSTHHITHPALSLHPLPMRAEVLRQLYSRQLLWNEAINRTARNFQFLRDSLRSTAESDLGFTGRLLSILEKVYMTAPVGAKAPVYQPLMLGIFRTDYMRTVDPETSCPVSPKVEAVVTTSGEAEAATTEAARQWKNIEINTISCSFAGLSPLVQEFHEYLQTFREAGMHVGVAAAVESAKAASSSTLSVAASSPQSRKWARVTDKAHNSAAQVPAALAETVTVWRNNVPFSSFLHQYQRRTGVTLKPVVLVVVQENERNTADQYKLLLHLLEAHRVLSVRRTLGELHGTMRLEHATCGENSRDRRTGTKNAVSEQPQPSFAVVEGKYVVAVAYFRSTYVPEDLPTDAAWQTRQWIEESNAVKCPSIPYHLMTFKKMQQLLSNVPEVLTPVSFAGDQQKAAAIAEHFVPQYSLNKDEYARRAKRRSCNEKDRAIDDPEYWIADAVAHPERYVLKPQLEGGGNLIAGEKMQRMLCYTKRDDPLYEEIRREYILMRKIRYPISTGIFFGQDGIHVLTNNVCSELGIYGVTLSSDSSGYIINEAAGSLVRTKPADVADGGVMAGVAALDSVQLISEVRHPGVWSGVSAVIVGGCPWKLMPTESVIVALAATAAATMAWLMKRRA</sequence>
<protein>
    <recommendedName>
        <fullName evidence="3">glutathione synthase</fullName>
        <ecNumber evidence="3">6.3.2.3</ecNumber>
    </recommendedName>
</protein>
<comment type="cofactor">
    <cofactor evidence="11">
        <name>Mg(2+)</name>
        <dbReference type="ChEBI" id="CHEBI:18420"/>
    </cofactor>
    <text evidence="11">Binds 1 Mg(2+) ion per subunit.</text>
</comment>
<evidence type="ECO:0000313" key="14">
    <source>
        <dbReference type="Proteomes" id="UP000674143"/>
    </source>
</evidence>
<keyword evidence="5" id="KW-0317">Glutathione biosynthesis</keyword>
<comment type="pathway">
    <text evidence="1">Sulfur metabolism; glutathione biosynthesis; glutathione from L-cysteine and L-glutamate: step 2/2.</text>
</comment>
<reference evidence="14" key="1">
    <citation type="journal article" date="2021" name="Microbiol. Resour. Announc.">
        <title>LGAAP: Leishmaniinae Genome Assembly and Annotation Pipeline.</title>
        <authorList>
            <person name="Almutairi H."/>
            <person name="Urbaniak M.D."/>
            <person name="Bates M.D."/>
            <person name="Jariyapan N."/>
            <person name="Kwakye-Nuako G."/>
            <person name="Thomaz-Soccol V."/>
            <person name="Al-Salem W.S."/>
            <person name="Dillon R.J."/>
            <person name="Bates P.A."/>
            <person name="Gatherer D."/>
        </authorList>
    </citation>
    <scope>NUCLEOTIDE SEQUENCE [LARGE SCALE GENOMIC DNA]</scope>
</reference>
<evidence type="ECO:0000256" key="7">
    <source>
        <dbReference type="ARBA" id="ARBA00022741"/>
    </source>
</evidence>
<feature type="binding site" evidence="10">
    <location>
        <position position="556"/>
    </location>
    <ligand>
        <name>ATP</name>
        <dbReference type="ChEBI" id="CHEBI:30616"/>
    </ligand>
</feature>
<dbReference type="SMR" id="A0A836H0V2"/>
<dbReference type="RefSeq" id="XP_067064703.1">
    <property type="nucleotide sequence ID" value="XM_067206894.1"/>
</dbReference>
<dbReference type="InterPro" id="IPR014042">
    <property type="entry name" value="Glutathione_synthase_a-hlx"/>
</dbReference>
<evidence type="ECO:0000256" key="4">
    <source>
        <dbReference type="ARBA" id="ARBA00022598"/>
    </source>
</evidence>
<evidence type="ECO:0000259" key="12">
    <source>
        <dbReference type="Pfam" id="PF03199"/>
    </source>
</evidence>
<comment type="similarity">
    <text evidence="2">Belongs to the eukaryotic GSH synthase family.</text>
</comment>
<dbReference type="Gene3D" id="1.10.1080.10">
    <property type="entry name" value="Glutathione Synthetase, Chain A, domain 3"/>
    <property type="match status" value="1"/>
</dbReference>
<dbReference type="AlphaFoldDB" id="A0A836H0V2"/>
<dbReference type="PANTHER" id="PTHR11130">
    <property type="entry name" value="GLUTATHIONE SYNTHETASE"/>
    <property type="match status" value="1"/>
</dbReference>
<dbReference type="InterPro" id="IPR037013">
    <property type="entry name" value="GSH-S_sub-bd_sf"/>
</dbReference>
<dbReference type="Proteomes" id="UP000674143">
    <property type="component" value="Unassembled WGS sequence"/>
</dbReference>
<dbReference type="EC" id="6.3.2.3" evidence="3"/>
<dbReference type="SUPFAM" id="SSF56059">
    <property type="entry name" value="Glutathione synthetase ATP-binding domain-like"/>
    <property type="match status" value="1"/>
</dbReference>
<dbReference type="GO" id="GO:0005829">
    <property type="term" value="C:cytosol"/>
    <property type="evidence" value="ECO:0007669"/>
    <property type="project" value="TreeGrafter"/>
</dbReference>
<dbReference type="Gene3D" id="3.30.470.20">
    <property type="entry name" value="ATP-grasp fold, B domain"/>
    <property type="match status" value="2"/>
</dbReference>
<feature type="binding site" evidence="10">
    <location>
        <position position="584"/>
    </location>
    <ligand>
        <name>ATP</name>
        <dbReference type="ChEBI" id="CHEBI:30616"/>
    </ligand>
</feature>
<evidence type="ECO:0000256" key="2">
    <source>
        <dbReference type="ARBA" id="ARBA00010385"/>
    </source>
</evidence>
<evidence type="ECO:0000256" key="9">
    <source>
        <dbReference type="ARBA" id="ARBA00022842"/>
    </source>
</evidence>
<dbReference type="GO" id="GO:0005524">
    <property type="term" value="F:ATP binding"/>
    <property type="evidence" value="ECO:0007669"/>
    <property type="project" value="UniProtKB-KW"/>
</dbReference>
<dbReference type="Gene3D" id="3.30.1490.50">
    <property type="match status" value="1"/>
</dbReference>
<feature type="binding site" evidence="10">
    <location>
        <position position="410"/>
    </location>
    <ligand>
        <name>ATP</name>
        <dbReference type="ChEBI" id="CHEBI:30616"/>
    </ligand>
</feature>
<dbReference type="PIRSF" id="PIRSF001558">
    <property type="entry name" value="GSHase"/>
    <property type="match status" value="1"/>
</dbReference>
<evidence type="ECO:0000256" key="6">
    <source>
        <dbReference type="ARBA" id="ARBA00022723"/>
    </source>
</evidence>
<dbReference type="PANTHER" id="PTHR11130:SF0">
    <property type="entry name" value="GLUTATHIONE SYNTHETASE"/>
    <property type="match status" value="1"/>
</dbReference>
<evidence type="ECO:0000313" key="13">
    <source>
        <dbReference type="EMBL" id="KAG5483764.1"/>
    </source>
</evidence>
<name>A0A836H0V2_9TRYP</name>
<dbReference type="GeneID" id="92360828"/>
<keyword evidence="7 10" id="KW-0547">Nucleotide-binding</keyword>
<evidence type="ECO:0000256" key="11">
    <source>
        <dbReference type="PIRSR" id="PIRSR001558-2"/>
    </source>
</evidence>
<dbReference type="InterPro" id="IPR005615">
    <property type="entry name" value="Glutathione_synthase"/>
</dbReference>
<evidence type="ECO:0000256" key="5">
    <source>
        <dbReference type="ARBA" id="ARBA00022684"/>
    </source>
</evidence>